<dbReference type="HOGENOM" id="CLU_022176_1_0_6"/>
<feature type="domain" description="GGDEF" evidence="5">
    <location>
        <begin position="467"/>
        <end position="609"/>
    </location>
</feature>
<dbReference type="FunFam" id="3.30.70.270:FF:000001">
    <property type="entry name" value="Diguanylate cyclase domain protein"/>
    <property type="match status" value="1"/>
</dbReference>
<dbReference type="InterPro" id="IPR011990">
    <property type="entry name" value="TPR-like_helical_dom_sf"/>
</dbReference>
<name>B0TPW3_SHEHH</name>
<protein>
    <recommendedName>
        <fullName evidence="2">diguanylate cyclase</fullName>
        <ecNumber evidence="2">2.7.7.65</ecNumber>
    </recommendedName>
</protein>
<gene>
    <name evidence="6" type="ordered locus">Shal_1676</name>
</gene>
<dbReference type="PROSITE" id="PS50887">
    <property type="entry name" value="GGDEF"/>
    <property type="match status" value="1"/>
</dbReference>
<keyword evidence="4" id="KW-0812">Transmembrane</keyword>
<dbReference type="InterPro" id="IPR000160">
    <property type="entry name" value="GGDEF_dom"/>
</dbReference>
<dbReference type="SUPFAM" id="SSF48452">
    <property type="entry name" value="TPR-like"/>
    <property type="match status" value="3"/>
</dbReference>
<dbReference type="KEGG" id="shl:Shal_1676"/>
<evidence type="ECO:0000256" key="3">
    <source>
        <dbReference type="ARBA" id="ARBA00034247"/>
    </source>
</evidence>
<dbReference type="InterPro" id="IPR019734">
    <property type="entry name" value="TPR_rpt"/>
</dbReference>
<dbReference type="Gene3D" id="3.30.70.270">
    <property type="match status" value="1"/>
</dbReference>
<dbReference type="EC" id="2.7.7.65" evidence="2"/>
<dbReference type="AlphaFoldDB" id="B0TPW3"/>
<dbReference type="EMBL" id="CP000931">
    <property type="protein sequence ID" value="ABZ76242.1"/>
    <property type="molecule type" value="Genomic_DNA"/>
</dbReference>
<dbReference type="PANTHER" id="PTHR45138:SF9">
    <property type="entry name" value="DIGUANYLATE CYCLASE DGCM-RELATED"/>
    <property type="match status" value="1"/>
</dbReference>
<dbReference type="SMART" id="SM00028">
    <property type="entry name" value="TPR"/>
    <property type="match status" value="4"/>
</dbReference>
<evidence type="ECO:0000313" key="6">
    <source>
        <dbReference type="EMBL" id="ABZ76242.1"/>
    </source>
</evidence>
<dbReference type="Pfam" id="PF00990">
    <property type="entry name" value="GGDEF"/>
    <property type="match status" value="1"/>
</dbReference>
<keyword evidence="4" id="KW-1133">Transmembrane helix</keyword>
<evidence type="ECO:0000259" key="5">
    <source>
        <dbReference type="PROSITE" id="PS50887"/>
    </source>
</evidence>
<dbReference type="GO" id="GO:0052621">
    <property type="term" value="F:diguanylate cyclase activity"/>
    <property type="evidence" value="ECO:0007669"/>
    <property type="project" value="UniProtKB-EC"/>
</dbReference>
<accession>B0TPW3</accession>
<comment type="catalytic activity">
    <reaction evidence="3">
        <text>2 GTP = 3',3'-c-di-GMP + 2 diphosphate</text>
        <dbReference type="Rhea" id="RHEA:24898"/>
        <dbReference type="ChEBI" id="CHEBI:33019"/>
        <dbReference type="ChEBI" id="CHEBI:37565"/>
        <dbReference type="ChEBI" id="CHEBI:58805"/>
        <dbReference type="EC" id="2.7.7.65"/>
    </reaction>
</comment>
<evidence type="ECO:0000256" key="1">
    <source>
        <dbReference type="ARBA" id="ARBA00001946"/>
    </source>
</evidence>
<proteinExistence type="predicted"/>
<reference evidence="6" key="1">
    <citation type="submission" date="2008-01" db="EMBL/GenBank/DDBJ databases">
        <title>Complete sequence of Shewanella halifaxensis HAW-EB4.</title>
        <authorList>
            <consortium name="US DOE Joint Genome Institute"/>
            <person name="Copeland A."/>
            <person name="Lucas S."/>
            <person name="Lapidus A."/>
            <person name="Glavina del Rio T."/>
            <person name="Dalin E."/>
            <person name="Tice H."/>
            <person name="Bruce D."/>
            <person name="Goodwin L."/>
            <person name="Pitluck S."/>
            <person name="Sims D."/>
            <person name="Brettin T."/>
            <person name="Detter J.C."/>
            <person name="Han C."/>
            <person name="Kuske C.R."/>
            <person name="Schmutz J."/>
            <person name="Larimer F."/>
            <person name="Land M."/>
            <person name="Hauser L."/>
            <person name="Kyrpides N."/>
            <person name="Kim E."/>
            <person name="Zhao J.-S."/>
            <person name="Richardson P."/>
        </authorList>
    </citation>
    <scope>NUCLEOTIDE SEQUENCE [LARGE SCALE GENOMIC DNA]</scope>
    <source>
        <strain evidence="6">HAW-EB4</strain>
    </source>
</reference>
<dbReference type="RefSeq" id="WP_012276780.1">
    <property type="nucleotide sequence ID" value="NC_010334.1"/>
</dbReference>
<organism evidence="6 7">
    <name type="scientific">Shewanella halifaxensis (strain HAW-EB4)</name>
    <dbReference type="NCBI Taxonomy" id="458817"/>
    <lineage>
        <taxon>Bacteria</taxon>
        <taxon>Pseudomonadati</taxon>
        <taxon>Pseudomonadota</taxon>
        <taxon>Gammaproteobacteria</taxon>
        <taxon>Alteromonadales</taxon>
        <taxon>Shewanellaceae</taxon>
        <taxon>Shewanella</taxon>
    </lineage>
</organism>
<dbReference type="InterPro" id="IPR029787">
    <property type="entry name" value="Nucleotide_cyclase"/>
</dbReference>
<dbReference type="GO" id="GO:0005886">
    <property type="term" value="C:plasma membrane"/>
    <property type="evidence" value="ECO:0007669"/>
    <property type="project" value="TreeGrafter"/>
</dbReference>
<dbReference type="OrthoDB" id="6191081at2"/>
<dbReference type="STRING" id="458817.Shal_1676"/>
<dbReference type="GO" id="GO:0043709">
    <property type="term" value="P:cell adhesion involved in single-species biofilm formation"/>
    <property type="evidence" value="ECO:0007669"/>
    <property type="project" value="TreeGrafter"/>
</dbReference>
<evidence type="ECO:0000313" key="7">
    <source>
        <dbReference type="Proteomes" id="UP000001317"/>
    </source>
</evidence>
<feature type="transmembrane region" description="Helical" evidence="4">
    <location>
        <begin position="397"/>
        <end position="413"/>
    </location>
</feature>
<dbReference type="SUPFAM" id="SSF55073">
    <property type="entry name" value="Nucleotide cyclase"/>
    <property type="match status" value="1"/>
</dbReference>
<dbReference type="InterPro" id="IPR043128">
    <property type="entry name" value="Rev_trsase/Diguanyl_cyclase"/>
</dbReference>
<keyword evidence="4" id="KW-0472">Membrane</keyword>
<sequence>MALIEDKTLDAEFKRQQLNRLISKDQAEQDAYYAFAYYRILHDIELSSGEPQRAEQALESMEAVGKSKQQGWLIAESKMWQATFAAKQSRFDDGLALVDESIRLSTLASFHHLTGRAYNTKAALYYFQDQYHVALEYYLKALDIFRLQPADPYVSKVLSNVAIIYVDLEQWDKAWESNNEALAHVDQYGGSYEQFSAFSNNAAFILERLGRVRESEPYLIAARKNAELSGNLRVIMNAKTSWAHFFFSTEQYQQAVDVGRECIAISSSNQYPLFESDCSRIVAKALVKLGRVDEALLSLAYSEALYKQIGVRSGLADTFNTYALAYEAIGDYKAALNYQRKASEEDKALLFDRRAKLSLNLSQSYQQKYRQQELAVLTAENDAHEARLAEQHLREKFLFFVILVAIISISLLIKKRYGLENDNKNLQSSNRELYKQSNLDSLTGLYNRRYFLDYLAQQGQLPTLQNMRMCLAIIDIDHFKRVNDTYGHDVGDEVLVRVGQLIQSNIREDDLLIRWGGEEFILLLSWPDVSCPQSVRALSNHFERIRQAVADAIIEVQEQQLHLTVSVGVGQPLDARTLVESWQFVLDCADKALYLAKRQGRNCVVLAKEASFT</sequence>
<dbReference type="InterPro" id="IPR050469">
    <property type="entry name" value="Diguanylate_Cyclase"/>
</dbReference>
<dbReference type="PANTHER" id="PTHR45138">
    <property type="entry name" value="REGULATORY COMPONENTS OF SENSORY TRANSDUCTION SYSTEM"/>
    <property type="match status" value="1"/>
</dbReference>
<dbReference type="NCBIfam" id="TIGR00254">
    <property type="entry name" value="GGDEF"/>
    <property type="match status" value="1"/>
</dbReference>
<dbReference type="Pfam" id="PF13181">
    <property type="entry name" value="TPR_8"/>
    <property type="match status" value="1"/>
</dbReference>
<dbReference type="eggNOG" id="COG3706">
    <property type="taxonomic scope" value="Bacteria"/>
</dbReference>
<dbReference type="CDD" id="cd01949">
    <property type="entry name" value="GGDEF"/>
    <property type="match status" value="1"/>
</dbReference>
<dbReference type="GO" id="GO:1902201">
    <property type="term" value="P:negative regulation of bacterial-type flagellum-dependent cell motility"/>
    <property type="evidence" value="ECO:0007669"/>
    <property type="project" value="TreeGrafter"/>
</dbReference>
<evidence type="ECO:0000256" key="2">
    <source>
        <dbReference type="ARBA" id="ARBA00012528"/>
    </source>
</evidence>
<evidence type="ECO:0000256" key="4">
    <source>
        <dbReference type="SAM" id="Phobius"/>
    </source>
</evidence>
<dbReference type="Proteomes" id="UP000001317">
    <property type="component" value="Chromosome"/>
</dbReference>
<dbReference type="SMART" id="SM00267">
    <property type="entry name" value="GGDEF"/>
    <property type="match status" value="1"/>
</dbReference>
<comment type="cofactor">
    <cofactor evidence="1">
        <name>Mg(2+)</name>
        <dbReference type="ChEBI" id="CHEBI:18420"/>
    </cofactor>
</comment>
<keyword evidence="7" id="KW-1185">Reference proteome</keyword>
<dbReference type="Gene3D" id="1.25.40.10">
    <property type="entry name" value="Tetratricopeptide repeat domain"/>
    <property type="match status" value="2"/>
</dbReference>
<dbReference type="Pfam" id="PF13424">
    <property type="entry name" value="TPR_12"/>
    <property type="match status" value="1"/>
</dbReference>